<dbReference type="SUPFAM" id="SSF50965">
    <property type="entry name" value="Galactose oxidase, central domain"/>
    <property type="match status" value="1"/>
</dbReference>
<dbReference type="InterPro" id="IPR015915">
    <property type="entry name" value="Kelch-typ_b-propeller"/>
</dbReference>
<dbReference type="RefSeq" id="WP_188930437.1">
    <property type="nucleotide sequence ID" value="NZ_BMIA01000001.1"/>
</dbReference>
<sequence length="318" mass="36603">MKTPILLLLAFLPWADIVEEAPKLRFKPHYEWKRLVANAPWAKSYNFQLFSLRDTLWVFHPDGTWFSVDGVRWSKSGLYNAISNLAFLDYVPFGRGITGLGHFEGNIEMYRWQNTIYNTTDMRTWTVSPQKSNLPERFFYHPFVFQNRIWMIGGENLSTKFGDIWNSPDGIHWKKVADSAPFGPRSHSQVVLLNRKLYLLNHDVWSSTDGIHWQLECPEIVKGEVIFGYNAVVMDGRIWLIGCNRGGRFESKVLSSSDGRSWYAAEAPWSPRGGVAACVHKGAVYITGGKYGGQNIDHPQFEYSNDVWVMQRQQTVKN</sequence>
<dbReference type="Pfam" id="PF25852">
    <property type="entry name" value="DUF6242_C"/>
    <property type="match status" value="1"/>
</dbReference>
<organism evidence="2 3">
    <name type="scientific">Dyadobacter endophyticus</name>
    <dbReference type="NCBI Taxonomy" id="1749036"/>
    <lineage>
        <taxon>Bacteria</taxon>
        <taxon>Pseudomonadati</taxon>
        <taxon>Bacteroidota</taxon>
        <taxon>Cytophagia</taxon>
        <taxon>Cytophagales</taxon>
        <taxon>Spirosomataceae</taxon>
        <taxon>Dyadobacter</taxon>
    </lineage>
</organism>
<evidence type="ECO:0000313" key="3">
    <source>
        <dbReference type="Proteomes" id="UP000600214"/>
    </source>
</evidence>
<dbReference type="InterPro" id="IPR058667">
    <property type="entry name" value="DUF6242_C"/>
</dbReference>
<name>A0ABQ1YK75_9BACT</name>
<evidence type="ECO:0000313" key="2">
    <source>
        <dbReference type="EMBL" id="GGH29090.1"/>
    </source>
</evidence>
<protein>
    <recommendedName>
        <fullName evidence="1">DUF6242 domain-containing protein</fullName>
    </recommendedName>
</protein>
<proteinExistence type="predicted"/>
<dbReference type="EMBL" id="BMIA01000001">
    <property type="protein sequence ID" value="GGH29090.1"/>
    <property type="molecule type" value="Genomic_DNA"/>
</dbReference>
<feature type="domain" description="DUF6242" evidence="1">
    <location>
        <begin position="124"/>
        <end position="216"/>
    </location>
</feature>
<accession>A0ABQ1YK75</accession>
<dbReference type="InterPro" id="IPR011043">
    <property type="entry name" value="Gal_Oxase/kelch_b-propeller"/>
</dbReference>
<evidence type="ECO:0000259" key="1">
    <source>
        <dbReference type="Pfam" id="PF25852"/>
    </source>
</evidence>
<gene>
    <name evidence="2" type="ORF">GCM10007423_16170</name>
</gene>
<dbReference type="Proteomes" id="UP000600214">
    <property type="component" value="Unassembled WGS sequence"/>
</dbReference>
<dbReference type="Gene3D" id="2.120.10.80">
    <property type="entry name" value="Kelch-type beta propeller"/>
    <property type="match status" value="2"/>
</dbReference>
<reference evidence="3" key="1">
    <citation type="journal article" date="2019" name="Int. J. Syst. Evol. Microbiol.">
        <title>The Global Catalogue of Microorganisms (GCM) 10K type strain sequencing project: providing services to taxonomists for standard genome sequencing and annotation.</title>
        <authorList>
            <consortium name="The Broad Institute Genomics Platform"/>
            <consortium name="The Broad Institute Genome Sequencing Center for Infectious Disease"/>
            <person name="Wu L."/>
            <person name="Ma J."/>
        </authorList>
    </citation>
    <scope>NUCLEOTIDE SEQUENCE [LARGE SCALE GENOMIC DNA]</scope>
    <source>
        <strain evidence="3">CGMCC 1.15288</strain>
    </source>
</reference>
<keyword evidence="3" id="KW-1185">Reference proteome</keyword>
<comment type="caution">
    <text evidence="2">The sequence shown here is derived from an EMBL/GenBank/DDBJ whole genome shotgun (WGS) entry which is preliminary data.</text>
</comment>